<dbReference type="InterPro" id="IPR017884">
    <property type="entry name" value="SANT_dom"/>
</dbReference>
<feature type="compositionally biased region" description="Basic and acidic residues" evidence="1">
    <location>
        <begin position="89"/>
        <end position="117"/>
    </location>
</feature>
<dbReference type="GO" id="GO:0034967">
    <property type="term" value="C:Set3 complex"/>
    <property type="evidence" value="ECO:0007669"/>
    <property type="project" value="TreeGrafter"/>
</dbReference>
<feature type="region of interest" description="Disordered" evidence="1">
    <location>
        <begin position="206"/>
        <end position="226"/>
    </location>
</feature>
<feature type="region of interest" description="Disordered" evidence="1">
    <location>
        <begin position="481"/>
        <end position="500"/>
    </location>
</feature>
<proteinExistence type="predicted"/>
<dbReference type="InterPro" id="IPR001005">
    <property type="entry name" value="SANT/Myb"/>
</dbReference>
<dbReference type="InterPro" id="IPR009057">
    <property type="entry name" value="Homeodomain-like_sf"/>
</dbReference>
<keyword evidence="4" id="KW-1185">Reference proteome</keyword>
<dbReference type="PANTHER" id="PTHR13992:SF39">
    <property type="entry name" value="SMRTER, ISOFORM G"/>
    <property type="match status" value="1"/>
</dbReference>
<feature type="region of interest" description="Disordered" evidence="1">
    <location>
        <begin position="382"/>
        <end position="467"/>
    </location>
</feature>
<evidence type="ECO:0000259" key="2">
    <source>
        <dbReference type="PROSITE" id="PS51293"/>
    </source>
</evidence>
<feature type="domain" description="SANT" evidence="2">
    <location>
        <begin position="769"/>
        <end position="820"/>
    </location>
</feature>
<dbReference type="CDD" id="cd00167">
    <property type="entry name" value="SANT"/>
    <property type="match status" value="1"/>
</dbReference>
<feature type="non-terminal residue" evidence="3">
    <location>
        <position position="1010"/>
    </location>
</feature>
<feature type="region of interest" description="Disordered" evidence="1">
    <location>
        <begin position="941"/>
        <end position="993"/>
    </location>
</feature>
<protein>
    <submittedName>
        <fullName evidence="3">DNA-binding protein snt1</fullName>
    </submittedName>
</protein>
<feature type="compositionally biased region" description="Basic residues" evidence="1">
    <location>
        <begin position="829"/>
        <end position="844"/>
    </location>
</feature>
<feature type="compositionally biased region" description="Low complexity" evidence="1">
    <location>
        <begin position="893"/>
        <end position="905"/>
    </location>
</feature>
<accession>A0A9W8BES7</accession>
<gene>
    <name evidence="3" type="primary">SNT1_2</name>
    <name evidence="3" type="ORF">H4R26_005155</name>
</gene>
<feature type="compositionally biased region" description="Polar residues" evidence="1">
    <location>
        <begin position="413"/>
        <end position="432"/>
    </location>
</feature>
<feature type="region of interest" description="Disordered" evidence="1">
    <location>
        <begin position="1"/>
        <end position="193"/>
    </location>
</feature>
<feature type="compositionally biased region" description="Low complexity" evidence="1">
    <location>
        <begin position="624"/>
        <end position="634"/>
    </location>
</feature>
<keyword evidence="3" id="KW-0238">DNA-binding</keyword>
<dbReference type="SUPFAM" id="SSF46689">
    <property type="entry name" value="Homeodomain-like"/>
    <property type="match status" value="1"/>
</dbReference>
<dbReference type="Proteomes" id="UP001150907">
    <property type="component" value="Unassembled WGS sequence"/>
</dbReference>
<sequence>MSYSRQPADSQHSSAGSGRHRGSGSGREWEAGYRDRSTGRQSYVPEGGVARDRMRSGSVDRGQRSPGSAQLAGSEGRGSHPRSQQGRWAGHDIWYRDDYDRERSSWDGRGRRERDHAGPSAPSVARSSRDSQHPPPAFTSRHSVAAPGRDRTQTPPPPPPLPTFSRRATEPAELLEEGELEMDDRVNSHAVGMGGRTYTLPAAIDTSGIGKRLDSHSLGFRTENRRPLSAVSVLQDPSHTYSLQSRLSDRKFSQPLVKPTALPPVGSRNGTPSPKRWSPPDKGVERTPTPEPVQVTSVEPSAPGNEKGSNLANGAAQTIKREPLLAPKPRVAALEVQSRITDIDREIAECQERLLMMGTIARKAGAAGSVASTVAVSEVKGAAQHEGHNDRMVPASPPAKAEAMGKAEGVAGSASTGVLSEAQRNMSGSASGDSMAPVVPQARSTKQSRQRQQQQQQRQQRPEPVPVNGLVVVTEAELSSDFDEDSLAGGAGGLSSDEGEVVLGDKESRKDKLRARAAVRRIYAENQARAASVQASLAAPFLAAFPRFVPGAYPEPSDWPFWAESERMHARTRPHLAALLGREQRQESKHARQLQEEYADLYARWRRRVDRLDRQREARQRMLSSAAATASGSGSLSGPGGRRRTAVAMAAADEFGFSLGPLFSASPAVVDASGRGDDAAFISDAVHSEAELQAIIERLQHDDARSPDARSQRTAATIPNMEVGARERALLRFANSSHAVEDPLAFYHAQLPVAGSGAYRRATFGNNGDGDHEWTQSEVSAFVAAYLTHPKEFGVIAGCVPLKSMNACVQFYYRNKKQLRLKALEAKANRRARRQAPAARRRKDRNRDRRDRRAREERERIAAEAAASLAAPAGQRGSDNDNDDDDDDDEDTTAASAVTAASAATPGWVSSQTPLSGDHSAGALERRSRGSALLRSIIQASRRRKHDEALTAAAPQRASAPPEDSEGSDGGNAGARAGGRTSPGVDSAEDASEVVLAEESQALQVARLPL</sequence>
<feature type="compositionally biased region" description="Basic and acidic residues" evidence="1">
    <location>
        <begin position="27"/>
        <end position="38"/>
    </location>
</feature>
<dbReference type="PANTHER" id="PTHR13992">
    <property type="entry name" value="NUCLEAR RECEPTOR CO-REPRESSOR RELATED NCOR"/>
    <property type="match status" value="1"/>
</dbReference>
<feature type="compositionally biased region" description="Low complexity" evidence="1">
    <location>
        <begin position="450"/>
        <end position="459"/>
    </location>
</feature>
<evidence type="ECO:0000313" key="3">
    <source>
        <dbReference type="EMBL" id="KAJ1999226.1"/>
    </source>
</evidence>
<dbReference type="EMBL" id="JANBQF010000758">
    <property type="protein sequence ID" value="KAJ1999226.1"/>
    <property type="molecule type" value="Genomic_DNA"/>
</dbReference>
<feature type="region of interest" description="Disordered" evidence="1">
    <location>
        <begin position="620"/>
        <end position="642"/>
    </location>
</feature>
<feature type="compositionally biased region" description="Polar residues" evidence="1">
    <location>
        <begin position="1"/>
        <end position="11"/>
    </location>
</feature>
<dbReference type="SMART" id="SM00717">
    <property type="entry name" value="SANT"/>
    <property type="match status" value="1"/>
</dbReference>
<feature type="compositionally biased region" description="Low complexity" evidence="1">
    <location>
        <begin position="863"/>
        <end position="873"/>
    </location>
</feature>
<name>A0A9W8BES7_9FUNG</name>
<dbReference type="InterPro" id="IPR051571">
    <property type="entry name" value="N-CoR_corepressor"/>
</dbReference>
<dbReference type="PROSITE" id="PS51293">
    <property type="entry name" value="SANT"/>
    <property type="match status" value="1"/>
</dbReference>
<dbReference type="OrthoDB" id="10258692at2759"/>
<feature type="region of interest" description="Disordered" evidence="1">
    <location>
        <begin position="242"/>
        <end position="311"/>
    </location>
</feature>
<feature type="compositionally biased region" description="Acidic residues" evidence="1">
    <location>
        <begin position="880"/>
        <end position="892"/>
    </location>
</feature>
<dbReference type="GO" id="GO:0006357">
    <property type="term" value="P:regulation of transcription by RNA polymerase II"/>
    <property type="evidence" value="ECO:0007669"/>
    <property type="project" value="TreeGrafter"/>
</dbReference>
<evidence type="ECO:0000256" key="1">
    <source>
        <dbReference type="SAM" id="MobiDB-lite"/>
    </source>
</evidence>
<feature type="region of interest" description="Disordered" evidence="1">
    <location>
        <begin position="826"/>
        <end position="927"/>
    </location>
</feature>
<feature type="compositionally biased region" description="Acidic residues" evidence="1">
    <location>
        <begin position="173"/>
        <end position="182"/>
    </location>
</feature>
<dbReference type="Gene3D" id="1.10.10.60">
    <property type="entry name" value="Homeodomain-like"/>
    <property type="match status" value="1"/>
</dbReference>
<comment type="caution">
    <text evidence="3">The sequence shown here is derived from an EMBL/GenBank/DDBJ whole genome shotgun (WGS) entry which is preliminary data.</text>
</comment>
<feature type="compositionally biased region" description="Gly residues" evidence="1">
    <location>
        <begin position="968"/>
        <end position="977"/>
    </location>
</feature>
<evidence type="ECO:0000313" key="4">
    <source>
        <dbReference type="Proteomes" id="UP001150907"/>
    </source>
</evidence>
<reference evidence="3" key="1">
    <citation type="submission" date="2022-07" db="EMBL/GenBank/DDBJ databases">
        <title>Phylogenomic reconstructions and comparative analyses of Kickxellomycotina fungi.</title>
        <authorList>
            <person name="Reynolds N.K."/>
            <person name="Stajich J.E."/>
            <person name="Barry K."/>
            <person name="Grigoriev I.V."/>
            <person name="Crous P."/>
            <person name="Smith M.E."/>
        </authorList>
    </citation>
    <scope>NUCLEOTIDE SEQUENCE</scope>
    <source>
        <strain evidence="3">IMI 214461</strain>
    </source>
</reference>
<dbReference type="GO" id="GO:0003677">
    <property type="term" value="F:DNA binding"/>
    <property type="evidence" value="ECO:0007669"/>
    <property type="project" value="UniProtKB-KW"/>
</dbReference>
<organism evidence="3 4">
    <name type="scientific">Coemansia thaxteri</name>
    <dbReference type="NCBI Taxonomy" id="2663907"/>
    <lineage>
        <taxon>Eukaryota</taxon>
        <taxon>Fungi</taxon>
        <taxon>Fungi incertae sedis</taxon>
        <taxon>Zoopagomycota</taxon>
        <taxon>Kickxellomycotina</taxon>
        <taxon>Kickxellomycetes</taxon>
        <taxon>Kickxellales</taxon>
        <taxon>Kickxellaceae</taxon>
        <taxon>Coemansia</taxon>
    </lineage>
</organism>
<feature type="compositionally biased region" description="Basic and acidic residues" evidence="1">
    <location>
        <begin position="845"/>
        <end position="862"/>
    </location>
</feature>
<dbReference type="AlphaFoldDB" id="A0A9W8BES7"/>